<name>A0ABY6QBY1_9PSED</name>
<dbReference type="RefSeq" id="WP_181081126.1">
    <property type="nucleotide sequence ID" value="NZ_CP112866.1"/>
</dbReference>
<reference evidence="2" key="1">
    <citation type="submission" date="2022-11" db="EMBL/GenBank/DDBJ databases">
        <title>Taxonomic description of a new Pseudomonas species.</title>
        <authorList>
            <person name="Tambong J.T."/>
        </authorList>
    </citation>
    <scope>NUCLEOTIDE SEQUENCE</scope>
    <source>
        <strain evidence="2">S1Bt42</strain>
    </source>
</reference>
<keyword evidence="3" id="KW-1185">Reference proteome</keyword>
<keyword evidence="1" id="KW-1133">Transmembrane helix</keyword>
<evidence type="ECO:0000313" key="3">
    <source>
        <dbReference type="Proteomes" id="UP001164116"/>
    </source>
</evidence>
<sequence length="110" mass="12610">MPGYAPTTPRHIRRQVIGWVLVLPLLVSFLRLPFPFGLLLGLGSIAASAYGVWFASRHASRRVTLFALIVTVFNAFSLFMLGTASLLKVPYLIAWYYWYEYHASWVYGYF</sequence>
<dbReference type="Proteomes" id="UP001164116">
    <property type="component" value="Chromosome"/>
</dbReference>
<feature type="transmembrane region" description="Helical" evidence="1">
    <location>
        <begin position="36"/>
        <end position="53"/>
    </location>
</feature>
<dbReference type="EMBL" id="CP112866">
    <property type="protein sequence ID" value="UZW17146.1"/>
    <property type="molecule type" value="Genomic_DNA"/>
</dbReference>
<keyword evidence="1" id="KW-0472">Membrane</keyword>
<proteinExistence type="predicted"/>
<protein>
    <submittedName>
        <fullName evidence="2">Uncharacterized protein</fullName>
    </submittedName>
</protein>
<gene>
    <name evidence="2" type="ORF">OSC50_17375</name>
</gene>
<evidence type="ECO:0000313" key="2">
    <source>
        <dbReference type="EMBL" id="UZW17146.1"/>
    </source>
</evidence>
<accession>A0ABY6QBY1</accession>
<feature type="transmembrane region" description="Helical" evidence="1">
    <location>
        <begin position="65"/>
        <end position="98"/>
    </location>
</feature>
<evidence type="ECO:0000256" key="1">
    <source>
        <dbReference type="SAM" id="Phobius"/>
    </source>
</evidence>
<organism evidence="2 3">
    <name type="scientific">Pseudomonas quebecensis</name>
    <dbReference type="NCBI Taxonomy" id="2995174"/>
    <lineage>
        <taxon>Bacteria</taxon>
        <taxon>Pseudomonadati</taxon>
        <taxon>Pseudomonadota</taxon>
        <taxon>Gammaproteobacteria</taxon>
        <taxon>Pseudomonadales</taxon>
        <taxon>Pseudomonadaceae</taxon>
        <taxon>Pseudomonas</taxon>
    </lineage>
</organism>
<keyword evidence="1" id="KW-0812">Transmembrane</keyword>